<evidence type="ECO:0000313" key="2">
    <source>
        <dbReference type="EMBL" id="KAE8135329.1"/>
    </source>
</evidence>
<reference evidence="2 3" key="1">
    <citation type="submission" date="2019-04" db="EMBL/GenBank/DDBJ databases">
        <title>Friends and foes A comparative genomics study of 23 Aspergillus species from section Flavi.</title>
        <authorList>
            <consortium name="DOE Joint Genome Institute"/>
            <person name="Kjaerbolling I."/>
            <person name="Vesth T."/>
            <person name="Frisvad J.C."/>
            <person name="Nybo J.L."/>
            <person name="Theobald S."/>
            <person name="Kildgaard S."/>
            <person name="Isbrandt T."/>
            <person name="Kuo A."/>
            <person name="Sato A."/>
            <person name="Lyhne E.K."/>
            <person name="Kogle M.E."/>
            <person name="Wiebenga A."/>
            <person name="Kun R.S."/>
            <person name="Lubbers R.J."/>
            <person name="Makela M.R."/>
            <person name="Barry K."/>
            <person name="Chovatia M."/>
            <person name="Clum A."/>
            <person name="Daum C."/>
            <person name="Haridas S."/>
            <person name="He G."/>
            <person name="LaButti K."/>
            <person name="Lipzen A."/>
            <person name="Mondo S."/>
            <person name="Riley R."/>
            <person name="Salamov A."/>
            <person name="Simmons B.A."/>
            <person name="Magnuson J.K."/>
            <person name="Henrissat B."/>
            <person name="Mortensen U.H."/>
            <person name="Larsen T.O."/>
            <person name="Devries R.P."/>
            <person name="Grigoriev I.V."/>
            <person name="Machida M."/>
            <person name="Baker S.E."/>
            <person name="Andersen M.R."/>
        </authorList>
    </citation>
    <scope>NUCLEOTIDE SEQUENCE [LARGE SCALE GENOMIC DNA]</scope>
    <source>
        <strain evidence="2 3">CBS 117625</strain>
    </source>
</reference>
<name>A0A5N6SN83_ASPPS</name>
<dbReference type="GeneID" id="43639357"/>
<protein>
    <submittedName>
        <fullName evidence="2">Uncharacterized protein</fullName>
    </submittedName>
</protein>
<feature type="chain" id="PRO_5025015543" evidence="1">
    <location>
        <begin position="18"/>
        <end position="128"/>
    </location>
</feature>
<keyword evidence="3" id="KW-1185">Reference proteome</keyword>
<dbReference type="EMBL" id="ML743594">
    <property type="protein sequence ID" value="KAE8135329.1"/>
    <property type="molecule type" value="Genomic_DNA"/>
</dbReference>
<sequence length="128" mass="14960">MRFVVLYMVIMINLLLCTRLPPPSYRAVNSQDIDWERRRKLFAGADLGRHVIVGRDSCLDRCQGFGPGMTVLCEDVTCWNGWSDDQKVYDYFWWYLTECLALNLRMSNLINWPGLAYGPISDVLLRKY</sequence>
<proteinExistence type="predicted"/>
<feature type="signal peptide" evidence="1">
    <location>
        <begin position="1"/>
        <end position="17"/>
    </location>
</feature>
<accession>A0A5N6SN83</accession>
<evidence type="ECO:0000256" key="1">
    <source>
        <dbReference type="SAM" id="SignalP"/>
    </source>
</evidence>
<dbReference type="Proteomes" id="UP000325672">
    <property type="component" value="Unassembled WGS sequence"/>
</dbReference>
<gene>
    <name evidence="2" type="ORF">BDV38DRAFT_252615</name>
</gene>
<dbReference type="AlphaFoldDB" id="A0A5N6SN83"/>
<evidence type="ECO:0000313" key="3">
    <source>
        <dbReference type="Proteomes" id="UP000325672"/>
    </source>
</evidence>
<keyword evidence="1" id="KW-0732">Signal</keyword>
<organism evidence="2 3">
    <name type="scientific">Aspergillus pseudotamarii</name>
    <dbReference type="NCBI Taxonomy" id="132259"/>
    <lineage>
        <taxon>Eukaryota</taxon>
        <taxon>Fungi</taxon>
        <taxon>Dikarya</taxon>
        <taxon>Ascomycota</taxon>
        <taxon>Pezizomycotina</taxon>
        <taxon>Eurotiomycetes</taxon>
        <taxon>Eurotiomycetidae</taxon>
        <taxon>Eurotiales</taxon>
        <taxon>Aspergillaceae</taxon>
        <taxon>Aspergillus</taxon>
        <taxon>Aspergillus subgen. Circumdati</taxon>
    </lineage>
</organism>
<dbReference type="RefSeq" id="XP_031911392.1">
    <property type="nucleotide sequence ID" value="XM_032055147.1"/>
</dbReference>